<dbReference type="SUPFAM" id="SSF69618">
    <property type="entry name" value="HemD-like"/>
    <property type="match status" value="1"/>
</dbReference>
<proteinExistence type="predicted"/>
<dbReference type="GO" id="GO:0006780">
    <property type="term" value="P:uroporphyrinogen III biosynthetic process"/>
    <property type="evidence" value="ECO:0007669"/>
    <property type="project" value="InterPro"/>
</dbReference>
<reference evidence="3" key="1">
    <citation type="submission" date="2014-03" db="EMBL/GenBank/DDBJ databases">
        <authorList>
            <person name="Urmite Genomes U."/>
        </authorList>
    </citation>
    <scope>NUCLEOTIDE SEQUENCE [LARGE SCALE GENOMIC DNA]</scope>
    <source>
        <strain evidence="3">HD-03</strain>
    </source>
</reference>
<dbReference type="PANTHER" id="PTHR40082:SF1">
    <property type="entry name" value="BLR5956 PROTEIN"/>
    <property type="match status" value="1"/>
</dbReference>
<comment type="caution">
    <text evidence="2">The sequence shown here is derived from an EMBL/GenBank/DDBJ whole genome shotgun (WGS) entry which is preliminary data.</text>
</comment>
<evidence type="ECO:0000259" key="1">
    <source>
        <dbReference type="Pfam" id="PF02602"/>
    </source>
</evidence>
<dbReference type="PANTHER" id="PTHR40082">
    <property type="entry name" value="BLR5956 PROTEIN"/>
    <property type="match status" value="1"/>
</dbReference>
<dbReference type="GO" id="GO:0004852">
    <property type="term" value="F:uroporphyrinogen-III synthase activity"/>
    <property type="evidence" value="ECO:0007669"/>
    <property type="project" value="InterPro"/>
</dbReference>
<dbReference type="AlphaFoldDB" id="A0A024P265"/>
<accession>A0A024P265</accession>
<dbReference type="InterPro" id="IPR036108">
    <property type="entry name" value="4pyrrol_syn_uPrphyn_synt_sf"/>
</dbReference>
<dbReference type="Pfam" id="PF02602">
    <property type="entry name" value="HEM4"/>
    <property type="match status" value="1"/>
</dbReference>
<reference evidence="2 3" key="2">
    <citation type="submission" date="2014-05" db="EMBL/GenBank/DDBJ databases">
        <title>Draft genome sequence of Halobacillus karajensis HK-03.</title>
        <authorList>
            <person name="Khelaifia S."/>
            <person name="Croce O."/>
            <person name="Lagier J.C."/>
            <person name="Raoult D."/>
        </authorList>
    </citation>
    <scope>NUCLEOTIDE SEQUENCE [LARGE SCALE GENOMIC DNA]</scope>
    <source>
        <strain evidence="2 3">HD-03</strain>
    </source>
</reference>
<dbReference type="InterPro" id="IPR003754">
    <property type="entry name" value="4pyrrol_synth_uPrphyn_synth"/>
</dbReference>
<dbReference type="Gene3D" id="3.40.50.10090">
    <property type="match status" value="2"/>
</dbReference>
<keyword evidence="3" id="KW-1185">Reference proteome</keyword>
<dbReference type="InterPro" id="IPR039793">
    <property type="entry name" value="UROS/Hem4"/>
</dbReference>
<dbReference type="NCBIfam" id="NF004584">
    <property type="entry name" value="PRK05928.2-1"/>
    <property type="match status" value="1"/>
</dbReference>
<dbReference type="EMBL" id="CCDI010000001">
    <property type="protein sequence ID" value="CDQ22245.1"/>
    <property type="molecule type" value="Genomic_DNA"/>
</dbReference>
<gene>
    <name evidence="2" type="ORF">BN983_00448</name>
</gene>
<dbReference type="CDD" id="cd06578">
    <property type="entry name" value="HemD"/>
    <property type="match status" value="1"/>
</dbReference>
<name>A0A024P265_9BACI</name>
<protein>
    <submittedName>
        <fullName evidence="2">Uroporphyrinogen-III synthase</fullName>
    </submittedName>
</protein>
<dbReference type="Proteomes" id="UP000028868">
    <property type="component" value="Unassembled WGS sequence"/>
</dbReference>
<sequence>MGNLKNKRIGIAADRRGAAIAQLIRNMEGKPFSFPIQGKQVLNEDISLRNVTHYLNEPFDWVVLTTGIGVNTLENACLDQEMRNDFIKKLKKEKLAVRGSKTMDWLRGNQLKADLMADDGTMDDLLHQMPPAEQQGVSRVFMQTYNEDQVLLRELLERKGYAVYISNPYAFHAPSPDVVKGLFNEVVSSQLDAVVFTSKTQVRNLVDSGIDKEKLAESFNQDVLAVAVGKVTAQELENIGVQKVLQPAKSKMGAMVVELDRYFQPSTQL</sequence>
<dbReference type="RefSeq" id="WP_035505416.1">
    <property type="nucleotide sequence ID" value="NZ_CCDH010000002.1"/>
</dbReference>
<feature type="domain" description="Tetrapyrrole biosynthesis uroporphyrinogen III synthase" evidence="1">
    <location>
        <begin position="19"/>
        <end position="256"/>
    </location>
</feature>
<organism evidence="2 3">
    <name type="scientific">Halobacillus karajensis</name>
    <dbReference type="NCBI Taxonomy" id="195088"/>
    <lineage>
        <taxon>Bacteria</taxon>
        <taxon>Bacillati</taxon>
        <taxon>Bacillota</taxon>
        <taxon>Bacilli</taxon>
        <taxon>Bacillales</taxon>
        <taxon>Bacillaceae</taxon>
        <taxon>Halobacillus</taxon>
    </lineage>
</organism>
<evidence type="ECO:0000313" key="2">
    <source>
        <dbReference type="EMBL" id="CDQ22245.1"/>
    </source>
</evidence>
<evidence type="ECO:0000313" key="3">
    <source>
        <dbReference type="Proteomes" id="UP000028868"/>
    </source>
</evidence>